<dbReference type="Proteomes" id="UP000515838">
    <property type="component" value="Chromosome"/>
</dbReference>
<dbReference type="AlphaFoldDB" id="A0A7G9TD57"/>
<gene>
    <name evidence="1" type="ORF">IAE60_00880</name>
</gene>
<dbReference type="RefSeq" id="WP_187573502.1">
    <property type="nucleotide sequence ID" value="NZ_CP060731.1"/>
</dbReference>
<name>A0A7G9TD57_PSEMX</name>
<evidence type="ECO:0000313" key="1">
    <source>
        <dbReference type="EMBL" id="QNN78032.1"/>
    </source>
</evidence>
<accession>A0A7G9TD57</accession>
<dbReference type="EMBL" id="CP060731">
    <property type="protein sequence ID" value="QNN78032.1"/>
    <property type="molecule type" value="Genomic_DNA"/>
</dbReference>
<organism evidence="1 2">
    <name type="scientific">Pseudoxanthomonas mexicana</name>
    <dbReference type="NCBI Taxonomy" id="128785"/>
    <lineage>
        <taxon>Bacteria</taxon>
        <taxon>Pseudomonadati</taxon>
        <taxon>Pseudomonadota</taxon>
        <taxon>Gammaproteobacteria</taxon>
        <taxon>Lysobacterales</taxon>
        <taxon>Lysobacteraceae</taxon>
        <taxon>Pseudoxanthomonas</taxon>
    </lineage>
</organism>
<proteinExistence type="predicted"/>
<protein>
    <submittedName>
        <fullName evidence="1">Uncharacterized protein</fullName>
    </submittedName>
</protein>
<sequence length="155" mass="17215">MSQNRIALQLDVDRLNSLDAIITALEGQLTDLIGLSPDERRELTKMGDKSEAFCRQAVTVLADNAQVLPRNFDVDAYRADLAALDALRPRLARVQRLYERMADSEMALGSDLMVASLEGYALLKVAGRGEGLDALRQSLGARFDRKRRREPEPTA</sequence>
<reference evidence="1 2" key="1">
    <citation type="submission" date="2020-08" db="EMBL/GenBank/DDBJ databases">
        <title>Streptomycin Non-resistant strain, P. mexicana.</title>
        <authorList>
            <person name="Ganesh-Kumar S."/>
            <person name="Zhe T."/>
            <person name="Yu Z."/>
            <person name="Min Y."/>
        </authorList>
    </citation>
    <scope>NUCLEOTIDE SEQUENCE [LARGE SCALE GENOMIC DNA]</scope>
    <source>
        <strain evidence="1 2">GTZY2</strain>
    </source>
</reference>
<dbReference type="GeneID" id="81469497"/>
<evidence type="ECO:0000313" key="2">
    <source>
        <dbReference type="Proteomes" id="UP000515838"/>
    </source>
</evidence>